<evidence type="ECO:0000256" key="3">
    <source>
        <dbReference type="ARBA" id="ARBA00022692"/>
    </source>
</evidence>
<feature type="transmembrane region" description="Helical" evidence="7">
    <location>
        <begin position="279"/>
        <end position="304"/>
    </location>
</feature>
<dbReference type="eggNOG" id="COG0577">
    <property type="taxonomic scope" value="Bacteria"/>
</dbReference>
<dbReference type="Proteomes" id="UP000181976">
    <property type="component" value="Unassembled WGS sequence"/>
</dbReference>
<dbReference type="EMBL" id="FONA01000021">
    <property type="protein sequence ID" value="SFE88390.1"/>
    <property type="molecule type" value="Genomic_DNA"/>
</dbReference>
<reference evidence="10 11" key="1">
    <citation type="submission" date="2016-10" db="EMBL/GenBank/DDBJ databases">
        <authorList>
            <person name="de Groot N.N."/>
        </authorList>
    </citation>
    <scope>NUCLEOTIDE SEQUENCE [LARGE SCALE GENOMIC DNA]</scope>
    <source>
        <strain evidence="10 11">DSM 19012</strain>
    </source>
</reference>
<keyword evidence="11" id="KW-1185">Reference proteome</keyword>
<protein>
    <submittedName>
        <fullName evidence="10">Putative ABC transport system permease protein</fullName>
    </submittedName>
</protein>
<keyword evidence="5 7" id="KW-0472">Membrane</keyword>
<keyword evidence="4 7" id="KW-1133">Transmembrane helix</keyword>
<evidence type="ECO:0000313" key="11">
    <source>
        <dbReference type="Proteomes" id="UP000181976"/>
    </source>
</evidence>
<dbReference type="Pfam" id="PF02687">
    <property type="entry name" value="FtsX"/>
    <property type="match status" value="1"/>
</dbReference>
<sequence>MFNSLQEIFSTLKQNKLRAIMTGFSVAWGIFMLILLLGSGNGLQHGMENNFRGVAKNALWIWSRQTQVAHDGLQAGRRIQFTNEDYDFLVNMFRDDISNISGRFRLWGQGTVTYKDNYGDYDLEGVRPEFKNIQIVDIIQGRYLNQMDMNEYRKVAIISLPVKKALFKDEDPIGKYIRISNVPFMVVGVFENPERRDDEQIYIPVNTAQRVFNGSNRLNELAISTNALTVAENKRIEEAVRTTLMKRHKVAPDDKQAIGIWNTLEHFKQAQGVFRGIRLFVWVIGIMTIIAGIVGVSNIMIILVKERTKEIGIRKAIGATPWSVIRLVLSESIFITALSGFLGLVFGMGLLSAVSIILKNIAQQSPQVENIFYNPSANLSVVVSALVVLIIAGLIAGFVPARKAAAIKPIEALHDE</sequence>
<dbReference type="InParanoid" id="A0A1I2E807"/>
<name>A0A1I2E807_9BACT</name>
<feature type="domain" description="ABC3 transporter permease C-terminal" evidence="8">
    <location>
        <begin position="283"/>
        <end position="408"/>
    </location>
</feature>
<dbReference type="GO" id="GO:0022857">
    <property type="term" value="F:transmembrane transporter activity"/>
    <property type="evidence" value="ECO:0007669"/>
    <property type="project" value="TreeGrafter"/>
</dbReference>
<feature type="transmembrane region" description="Helical" evidence="7">
    <location>
        <begin position="378"/>
        <end position="399"/>
    </location>
</feature>
<evidence type="ECO:0000256" key="5">
    <source>
        <dbReference type="ARBA" id="ARBA00023136"/>
    </source>
</evidence>
<evidence type="ECO:0000259" key="8">
    <source>
        <dbReference type="Pfam" id="PF02687"/>
    </source>
</evidence>
<evidence type="ECO:0000256" key="2">
    <source>
        <dbReference type="ARBA" id="ARBA00022475"/>
    </source>
</evidence>
<dbReference type="InterPro" id="IPR003838">
    <property type="entry name" value="ABC3_permease_C"/>
</dbReference>
<dbReference type="AlphaFoldDB" id="A0A1I2E807"/>
<keyword evidence="2" id="KW-1003">Cell membrane</keyword>
<proteinExistence type="inferred from homology"/>
<comment type="similarity">
    <text evidence="6">Belongs to the ABC-4 integral membrane protein family.</text>
</comment>
<dbReference type="PANTHER" id="PTHR30572">
    <property type="entry name" value="MEMBRANE COMPONENT OF TRANSPORTER-RELATED"/>
    <property type="match status" value="1"/>
</dbReference>
<dbReference type="OrthoDB" id="9770036at2"/>
<feature type="transmembrane region" description="Helical" evidence="7">
    <location>
        <begin position="20"/>
        <end position="40"/>
    </location>
</feature>
<dbReference type="InterPro" id="IPR050250">
    <property type="entry name" value="Macrolide_Exporter_MacB"/>
</dbReference>
<evidence type="ECO:0000256" key="7">
    <source>
        <dbReference type="SAM" id="Phobius"/>
    </source>
</evidence>
<evidence type="ECO:0000256" key="1">
    <source>
        <dbReference type="ARBA" id="ARBA00004651"/>
    </source>
</evidence>
<keyword evidence="3 7" id="KW-0812">Transmembrane</keyword>
<organism evidence="10 11">
    <name type="scientific">Thermophagus xiamenensis</name>
    <dbReference type="NCBI Taxonomy" id="385682"/>
    <lineage>
        <taxon>Bacteria</taxon>
        <taxon>Pseudomonadati</taxon>
        <taxon>Bacteroidota</taxon>
        <taxon>Bacteroidia</taxon>
        <taxon>Marinilabiliales</taxon>
        <taxon>Marinilabiliaceae</taxon>
        <taxon>Thermophagus</taxon>
    </lineage>
</organism>
<dbReference type="Pfam" id="PF12704">
    <property type="entry name" value="MacB_PCD"/>
    <property type="match status" value="1"/>
</dbReference>
<dbReference type="InterPro" id="IPR025857">
    <property type="entry name" value="MacB_PCD"/>
</dbReference>
<feature type="transmembrane region" description="Helical" evidence="7">
    <location>
        <begin position="333"/>
        <end position="358"/>
    </location>
</feature>
<dbReference type="GO" id="GO:0005886">
    <property type="term" value="C:plasma membrane"/>
    <property type="evidence" value="ECO:0007669"/>
    <property type="project" value="UniProtKB-SubCell"/>
</dbReference>
<evidence type="ECO:0000256" key="4">
    <source>
        <dbReference type="ARBA" id="ARBA00022989"/>
    </source>
</evidence>
<dbReference type="STRING" id="385682.SAMN05444380_12157"/>
<comment type="subcellular location">
    <subcellularLocation>
        <location evidence="1">Cell membrane</location>
        <topology evidence="1">Multi-pass membrane protein</topology>
    </subcellularLocation>
</comment>
<gene>
    <name evidence="10" type="ORF">SAMN05444380_12157</name>
</gene>
<dbReference type="PANTHER" id="PTHR30572:SF4">
    <property type="entry name" value="ABC TRANSPORTER PERMEASE YTRF"/>
    <property type="match status" value="1"/>
</dbReference>
<evidence type="ECO:0000256" key="6">
    <source>
        <dbReference type="ARBA" id="ARBA00038076"/>
    </source>
</evidence>
<evidence type="ECO:0000259" key="9">
    <source>
        <dbReference type="Pfam" id="PF12704"/>
    </source>
</evidence>
<feature type="domain" description="MacB-like periplasmic core" evidence="9">
    <location>
        <begin position="21"/>
        <end position="225"/>
    </location>
</feature>
<accession>A0A1I2E807</accession>
<dbReference type="RefSeq" id="WP_010528874.1">
    <property type="nucleotide sequence ID" value="NZ_AFSL01000105.1"/>
</dbReference>
<evidence type="ECO:0000313" key="10">
    <source>
        <dbReference type="EMBL" id="SFE88390.1"/>
    </source>
</evidence>